<organism evidence="2 3">
    <name type="scientific">Portunus trituberculatus</name>
    <name type="common">Swimming crab</name>
    <name type="synonym">Neptunus trituberculatus</name>
    <dbReference type="NCBI Taxonomy" id="210409"/>
    <lineage>
        <taxon>Eukaryota</taxon>
        <taxon>Metazoa</taxon>
        <taxon>Ecdysozoa</taxon>
        <taxon>Arthropoda</taxon>
        <taxon>Crustacea</taxon>
        <taxon>Multicrustacea</taxon>
        <taxon>Malacostraca</taxon>
        <taxon>Eumalacostraca</taxon>
        <taxon>Eucarida</taxon>
        <taxon>Decapoda</taxon>
        <taxon>Pleocyemata</taxon>
        <taxon>Brachyura</taxon>
        <taxon>Eubrachyura</taxon>
        <taxon>Portunoidea</taxon>
        <taxon>Portunidae</taxon>
        <taxon>Portuninae</taxon>
        <taxon>Portunus</taxon>
    </lineage>
</organism>
<reference evidence="2 3" key="1">
    <citation type="submission" date="2019-05" db="EMBL/GenBank/DDBJ databases">
        <title>Another draft genome of Portunus trituberculatus and its Hox gene families provides insights of decapod evolution.</title>
        <authorList>
            <person name="Jeong J.-H."/>
            <person name="Song I."/>
            <person name="Kim S."/>
            <person name="Choi T."/>
            <person name="Kim D."/>
            <person name="Ryu S."/>
            <person name="Kim W."/>
        </authorList>
    </citation>
    <scope>NUCLEOTIDE SEQUENCE [LARGE SCALE GENOMIC DNA]</scope>
    <source>
        <tissue evidence="2">Muscle</tissue>
    </source>
</reference>
<feature type="region of interest" description="Disordered" evidence="1">
    <location>
        <begin position="78"/>
        <end position="97"/>
    </location>
</feature>
<proteinExistence type="predicted"/>
<evidence type="ECO:0000313" key="2">
    <source>
        <dbReference type="EMBL" id="MPC41302.1"/>
    </source>
</evidence>
<name>A0A5B7F420_PORTR</name>
<keyword evidence="3" id="KW-1185">Reference proteome</keyword>
<gene>
    <name evidence="2" type="ORF">E2C01_034890</name>
</gene>
<accession>A0A5B7F420</accession>
<dbReference type="Proteomes" id="UP000324222">
    <property type="component" value="Unassembled WGS sequence"/>
</dbReference>
<protein>
    <submittedName>
        <fullName evidence="2">Uncharacterized protein</fullName>
    </submittedName>
</protein>
<dbReference type="EMBL" id="VSRR010005000">
    <property type="protein sequence ID" value="MPC41302.1"/>
    <property type="molecule type" value="Genomic_DNA"/>
</dbReference>
<comment type="caution">
    <text evidence="2">The sequence shown here is derived from an EMBL/GenBank/DDBJ whole genome shotgun (WGS) entry which is preliminary data.</text>
</comment>
<sequence>MAKLHEAAWPVVVPSAAALTEHQPPVTLLPFGTPHLTFTCNYISLYDEEKMGHIPQCTLHLTSPPRPPSRCRIGDPRVEAAVTSPPPTPTSATPPSSLAFEVEGKAAAESQRKEVVRDVLHEATRRGRTLPTLSSRG</sequence>
<evidence type="ECO:0000256" key="1">
    <source>
        <dbReference type="SAM" id="MobiDB-lite"/>
    </source>
</evidence>
<evidence type="ECO:0000313" key="3">
    <source>
        <dbReference type="Proteomes" id="UP000324222"/>
    </source>
</evidence>
<dbReference type="AlphaFoldDB" id="A0A5B7F420"/>